<dbReference type="EMBL" id="CM012457">
    <property type="protein sequence ID" value="RVE57795.1"/>
    <property type="molecule type" value="Genomic_DNA"/>
</dbReference>
<evidence type="ECO:0000313" key="6">
    <source>
        <dbReference type="EMBL" id="RVE57795.1"/>
    </source>
</evidence>
<proteinExistence type="predicted"/>
<dbReference type="InterPro" id="IPR050650">
    <property type="entry name" value="Type-II_Cytokine-TF_Rcpt"/>
</dbReference>
<keyword evidence="2" id="KW-0472">Membrane</keyword>
<name>A0A437C538_ORYJA</name>
<organism evidence="6 7">
    <name type="scientific">Oryzias javanicus</name>
    <name type="common">Javanese ricefish</name>
    <name type="synonym">Aplocheilus javanicus</name>
    <dbReference type="NCBI Taxonomy" id="123683"/>
    <lineage>
        <taxon>Eukaryota</taxon>
        <taxon>Metazoa</taxon>
        <taxon>Chordata</taxon>
        <taxon>Craniata</taxon>
        <taxon>Vertebrata</taxon>
        <taxon>Euteleostomi</taxon>
        <taxon>Actinopterygii</taxon>
        <taxon>Neopterygii</taxon>
        <taxon>Teleostei</taxon>
        <taxon>Neoteleostei</taxon>
        <taxon>Acanthomorphata</taxon>
        <taxon>Ovalentaria</taxon>
        <taxon>Atherinomorphae</taxon>
        <taxon>Beloniformes</taxon>
        <taxon>Adrianichthyidae</taxon>
        <taxon>Oryziinae</taxon>
        <taxon>Oryzias</taxon>
    </lineage>
</organism>
<dbReference type="SUPFAM" id="SSF49265">
    <property type="entry name" value="Fibronectin type III"/>
    <property type="match status" value="2"/>
</dbReference>
<gene>
    <name evidence="6" type="ORF">OJAV_G00202630</name>
</gene>
<evidence type="ECO:0000259" key="4">
    <source>
        <dbReference type="Pfam" id="PF01108"/>
    </source>
</evidence>
<keyword evidence="2" id="KW-1133">Transmembrane helix</keyword>
<dbReference type="PANTHER" id="PTHR20859:SF93">
    <property type="entry name" value="CYTOKINE RECEPTOR FAMILY MEMBER B12-RELATED"/>
    <property type="match status" value="1"/>
</dbReference>
<feature type="region of interest" description="Disordered" evidence="1">
    <location>
        <begin position="363"/>
        <end position="402"/>
    </location>
</feature>
<dbReference type="Pfam" id="PF09294">
    <property type="entry name" value="Interfer-bind"/>
    <property type="match status" value="1"/>
</dbReference>
<dbReference type="GO" id="GO:0004896">
    <property type="term" value="F:cytokine receptor activity"/>
    <property type="evidence" value="ECO:0007669"/>
    <property type="project" value="TreeGrafter"/>
</dbReference>
<dbReference type="InterPro" id="IPR003961">
    <property type="entry name" value="FN3_dom"/>
</dbReference>
<feature type="domain" description="Interferon/interleukin receptor" evidence="5">
    <location>
        <begin position="117"/>
        <end position="211"/>
    </location>
</feature>
<dbReference type="InterPro" id="IPR013783">
    <property type="entry name" value="Ig-like_fold"/>
</dbReference>
<evidence type="ECO:0000256" key="3">
    <source>
        <dbReference type="SAM" id="SignalP"/>
    </source>
</evidence>
<feature type="signal peptide" evidence="3">
    <location>
        <begin position="1"/>
        <end position="18"/>
    </location>
</feature>
<evidence type="ECO:0008006" key="8">
    <source>
        <dbReference type="Google" id="ProtNLM"/>
    </source>
</evidence>
<dbReference type="InterPro" id="IPR015373">
    <property type="entry name" value="Interferon/interleukin_rcp_dom"/>
</dbReference>
<dbReference type="GO" id="GO:0005886">
    <property type="term" value="C:plasma membrane"/>
    <property type="evidence" value="ECO:0007669"/>
    <property type="project" value="TreeGrafter"/>
</dbReference>
<feature type="region of interest" description="Disordered" evidence="1">
    <location>
        <begin position="276"/>
        <end position="335"/>
    </location>
</feature>
<feature type="chain" id="PRO_5019482648" description="Fibronectin type-III domain-containing protein" evidence="3">
    <location>
        <begin position="19"/>
        <end position="402"/>
    </location>
</feature>
<dbReference type="Proteomes" id="UP000283210">
    <property type="component" value="Chromosome 21"/>
</dbReference>
<keyword evidence="7" id="KW-1185">Reference proteome</keyword>
<reference evidence="6 7" key="2">
    <citation type="submission" date="2019-01" db="EMBL/GenBank/DDBJ databases">
        <title>A chromosome length genome reference of the Java medaka (oryzias javanicus).</title>
        <authorList>
            <person name="Herpin A."/>
            <person name="Takehana Y."/>
            <person name="Naruse K."/>
            <person name="Ansai S."/>
            <person name="Kawaguchi M."/>
        </authorList>
    </citation>
    <scope>NUCLEOTIDE SEQUENCE [LARGE SCALE GENOMIC DNA]</scope>
    <source>
        <strain evidence="6">RS831</strain>
        <tissue evidence="6">Whole body</tissue>
    </source>
</reference>
<feature type="transmembrane region" description="Helical" evidence="2">
    <location>
        <begin position="219"/>
        <end position="241"/>
    </location>
</feature>
<protein>
    <recommendedName>
        <fullName evidence="8">Fibronectin type-III domain-containing protein</fullName>
    </recommendedName>
</protein>
<dbReference type="OrthoDB" id="10031784at2759"/>
<feature type="domain" description="Fibronectin type-III" evidence="4">
    <location>
        <begin position="7"/>
        <end position="101"/>
    </location>
</feature>
<evidence type="ECO:0000313" key="7">
    <source>
        <dbReference type="Proteomes" id="UP000283210"/>
    </source>
</evidence>
<evidence type="ECO:0000256" key="1">
    <source>
        <dbReference type="SAM" id="MobiDB-lite"/>
    </source>
</evidence>
<dbReference type="PANTHER" id="PTHR20859">
    <property type="entry name" value="INTERFERON/INTERLEUKIN RECEPTOR"/>
    <property type="match status" value="1"/>
</dbReference>
<dbReference type="Pfam" id="PF01108">
    <property type="entry name" value="Tissue_fac"/>
    <property type="match status" value="1"/>
</dbReference>
<reference evidence="6 7" key="1">
    <citation type="submission" date="2018-11" db="EMBL/GenBank/DDBJ databases">
        <authorList>
            <person name="Lopez-Roques C."/>
            <person name="Donnadieu C."/>
            <person name="Bouchez O."/>
            <person name="Klopp C."/>
            <person name="Cabau C."/>
            <person name="Zahm M."/>
        </authorList>
    </citation>
    <scope>NUCLEOTIDE SEQUENCE [LARGE SCALE GENOMIC DNA]</scope>
    <source>
        <strain evidence="6">RS831</strain>
        <tissue evidence="6">Whole body</tissue>
    </source>
</reference>
<dbReference type="Gene3D" id="2.60.40.10">
    <property type="entry name" value="Immunoglobulins"/>
    <property type="match status" value="1"/>
</dbReference>
<dbReference type="InterPro" id="IPR036116">
    <property type="entry name" value="FN3_sf"/>
</dbReference>
<dbReference type="AlphaFoldDB" id="A0A437C538"/>
<sequence>MVMTSRVWIVTWLPLVLAAVGELPAPTRLTLTSRNLQHLLTWEPGPGTPPGTTYRVTKSTARHVETEVEGCGSVLRTCNLTGVLGDDPFDSYDIRVEAVNRTSPAAEVARFKPAEHLDLPLLTLTPRNRSLSIELRPPHDDLSRYYKRIQYQLQIRDSSKPAEPVLIDRVFMGEEVRQHLSYGTRYCVSVRFSDTLDQIFSNFSQPVCADTDSLYSTELLLPILLCLLLTVLVVFVGLFLWTRILCLSKRPSVLTTIDHLEKVLVQSLPESVSSLSSIRPAARPGGQTVLSRLTPATPPSHTNAPVTEDPRRSAEPPGSTAGEGTGDRKPLDGGAGAQEVDFLTLIFHREEEEEEHLLSFSELLQEGAGPEEELAGGVPATLPPQQVVVEEEDDDGSGYMCR</sequence>
<keyword evidence="3" id="KW-0732">Signal</keyword>
<evidence type="ECO:0000256" key="2">
    <source>
        <dbReference type="SAM" id="Phobius"/>
    </source>
</evidence>
<evidence type="ECO:0000259" key="5">
    <source>
        <dbReference type="Pfam" id="PF09294"/>
    </source>
</evidence>
<accession>A0A437C538</accession>
<keyword evidence="2" id="KW-0812">Transmembrane</keyword>